<dbReference type="PANTHER" id="PTHR48100:SF1">
    <property type="entry name" value="HISTIDINE PHOSPHATASE FAMILY PROTEIN-RELATED"/>
    <property type="match status" value="1"/>
</dbReference>
<dbReference type="InterPro" id="IPR029033">
    <property type="entry name" value="His_PPase_superfam"/>
</dbReference>
<name>A0A3B0S5Z6_9ZZZZ</name>
<dbReference type="EC" id="3.1.3.73" evidence="1"/>
<protein>
    <submittedName>
        <fullName evidence="1">Alpha-ribazole-5'-phosphate phosphatase</fullName>
        <ecNumber evidence="1">3.1.3.73</ecNumber>
    </submittedName>
</protein>
<dbReference type="PANTHER" id="PTHR48100">
    <property type="entry name" value="BROAD-SPECIFICITY PHOSPHATASE YOR283W-RELATED"/>
    <property type="match status" value="1"/>
</dbReference>
<evidence type="ECO:0000313" key="1">
    <source>
        <dbReference type="EMBL" id="VAV99302.1"/>
    </source>
</evidence>
<dbReference type="GO" id="GO:0043755">
    <property type="term" value="F:alpha-ribazole phosphatase activity"/>
    <property type="evidence" value="ECO:0007669"/>
    <property type="project" value="UniProtKB-EC"/>
</dbReference>
<dbReference type="InterPro" id="IPR013078">
    <property type="entry name" value="His_Pase_superF_clade-1"/>
</dbReference>
<dbReference type="EMBL" id="UOED01000132">
    <property type="protein sequence ID" value="VAV99302.1"/>
    <property type="molecule type" value="Genomic_DNA"/>
</dbReference>
<sequence length="208" mass="22998">MTVKLTPWYLVRHAPVAAVRKGIYAEADGAANLPNLPHIKALANSLPDEALWYVSPLRRTRQTADALRKQMTKPGEMAIIGSLREQNFGDWQGLSFEQIWQEIKELPVHNWSLLAGGTPPPGGESFEALYTRVGDFLEENMAVQTERPRVLVTHAGVIRALIGTMLGLTAEKALSLGSEVFSVSKLLHQSGQGQGGAWRLEFLNRIYL</sequence>
<dbReference type="SMART" id="SM00855">
    <property type="entry name" value="PGAM"/>
    <property type="match status" value="1"/>
</dbReference>
<gene>
    <name evidence="1" type="ORF">MNBD_ALPHA02-1484</name>
</gene>
<dbReference type="SUPFAM" id="SSF53254">
    <property type="entry name" value="Phosphoglycerate mutase-like"/>
    <property type="match status" value="1"/>
</dbReference>
<dbReference type="InterPro" id="IPR050275">
    <property type="entry name" value="PGM_Phosphatase"/>
</dbReference>
<dbReference type="Gene3D" id="3.40.50.1240">
    <property type="entry name" value="Phosphoglycerate mutase-like"/>
    <property type="match status" value="1"/>
</dbReference>
<keyword evidence="1" id="KW-0378">Hydrolase</keyword>
<dbReference type="Pfam" id="PF00300">
    <property type="entry name" value="His_Phos_1"/>
    <property type="match status" value="1"/>
</dbReference>
<reference evidence="1" key="1">
    <citation type="submission" date="2018-06" db="EMBL/GenBank/DDBJ databases">
        <authorList>
            <person name="Zhirakovskaya E."/>
        </authorList>
    </citation>
    <scope>NUCLEOTIDE SEQUENCE</scope>
</reference>
<dbReference type="AlphaFoldDB" id="A0A3B0S5Z6"/>
<organism evidence="1">
    <name type="scientific">hydrothermal vent metagenome</name>
    <dbReference type="NCBI Taxonomy" id="652676"/>
    <lineage>
        <taxon>unclassified sequences</taxon>
        <taxon>metagenomes</taxon>
        <taxon>ecological metagenomes</taxon>
    </lineage>
</organism>
<dbReference type="GO" id="GO:0005737">
    <property type="term" value="C:cytoplasm"/>
    <property type="evidence" value="ECO:0007669"/>
    <property type="project" value="TreeGrafter"/>
</dbReference>
<dbReference type="CDD" id="cd07067">
    <property type="entry name" value="HP_PGM_like"/>
    <property type="match status" value="1"/>
</dbReference>
<proteinExistence type="predicted"/>
<accession>A0A3B0S5Z6</accession>